<dbReference type="PANTHER" id="PTHR23515">
    <property type="entry name" value="HIGH-AFFINITY NITRATE TRANSPORTER 2.3"/>
    <property type="match status" value="1"/>
</dbReference>
<organism evidence="9 10">
    <name type="scientific">Halorubrum alkaliphilum</name>
    <dbReference type="NCBI Taxonomy" id="261290"/>
    <lineage>
        <taxon>Archaea</taxon>
        <taxon>Methanobacteriati</taxon>
        <taxon>Methanobacteriota</taxon>
        <taxon>Stenosarchaea group</taxon>
        <taxon>Halobacteria</taxon>
        <taxon>Halobacteriales</taxon>
        <taxon>Haloferacaceae</taxon>
        <taxon>Halorubrum</taxon>
    </lineage>
</organism>
<dbReference type="InterPro" id="IPR011701">
    <property type="entry name" value="MFS"/>
</dbReference>
<dbReference type="GO" id="GO:0016020">
    <property type="term" value="C:membrane"/>
    <property type="evidence" value="ECO:0007669"/>
    <property type="project" value="UniProtKB-SubCell"/>
</dbReference>
<dbReference type="Pfam" id="PF07690">
    <property type="entry name" value="MFS_1"/>
    <property type="match status" value="1"/>
</dbReference>
<evidence type="ECO:0000259" key="8">
    <source>
        <dbReference type="PROSITE" id="PS50850"/>
    </source>
</evidence>
<evidence type="ECO:0000256" key="4">
    <source>
        <dbReference type="ARBA" id="ARBA00022989"/>
    </source>
</evidence>
<dbReference type="GO" id="GO:0042128">
    <property type="term" value="P:nitrate assimilation"/>
    <property type="evidence" value="ECO:0007669"/>
    <property type="project" value="UniProtKB-KW"/>
</dbReference>
<feature type="transmembrane region" description="Helical" evidence="7">
    <location>
        <begin position="180"/>
        <end position="201"/>
    </location>
</feature>
<dbReference type="InterPro" id="IPR020846">
    <property type="entry name" value="MFS_dom"/>
</dbReference>
<keyword evidence="3 7" id="KW-0812">Transmembrane</keyword>
<feature type="transmembrane region" description="Helical" evidence="7">
    <location>
        <begin position="266"/>
        <end position="287"/>
    </location>
</feature>
<dbReference type="EMBL" id="JAGGKQ010000011">
    <property type="protein sequence ID" value="MBP1922757.1"/>
    <property type="molecule type" value="Genomic_DNA"/>
</dbReference>
<keyword evidence="5" id="KW-0534">Nitrate assimilation</keyword>
<keyword evidence="4 7" id="KW-1133">Transmembrane helix</keyword>
<evidence type="ECO:0000256" key="3">
    <source>
        <dbReference type="ARBA" id="ARBA00022692"/>
    </source>
</evidence>
<evidence type="ECO:0000256" key="7">
    <source>
        <dbReference type="SAM" id="Phobius"/>
    </source>
</evidence>
<comment type="caution">
    <text evidence="9">The sequence shown here is derived from an EMBL/GenBank/DDBJ whole genome shotgun (WGS) entry which is preliminary data.</text>
</comment>
<dbReference type="Proteomes" id="UP000823588">
    <property type="component" value="Unassembled WGS sequence"/>
</dbReference>
<keyword evidence="6 7" id="KW-0472">Membrane</keyword>
<comment type="similarity">
    <text evidence="2">Belongs to the major facilitator superfamily. Nitrate/nitrite porter (TC 2.A.1.8) family.</text>
</comment>
<comment type="subcellular location">
    <subcellularLocation>
        <location evidence="1">Membrane</location>
        <topology evidence="1">Multi-pass membrane protein</topology>
    </subcellularLocation>
</comment>
<evidence type="ECO:0000256" key="5">
    <source>
        <dbReference type="ARBA" id="ARBA00023063"/>
    </source>
</evidence>
<feature type="transmembrane region" description="Helical" evidence="7">
    <location>
        <begin position="348"/>
        <end position="371"/>
    </location>
</feature>
<feature type="transmembrane region" description="Helical" evidence="7">
    <location>
        <begin position="46"/>
        <end position="67"/>
    </location>
</feature>
<feature type="transmembrane region" description="Helical" evidence="7">
    <location>
        <begin position="383"/>
        <end position="407"/>
    </location>
</feature>
<dbReference type="Gene3D" id="1.20.1250.20">
    <property type="entry name" value="MFS general substrate transporter like domains"/>
    <property type="match status" value="2"/>
</dbReference>
<accession>A0A8T4GGB5</accession>
<evidence type="ECO:0000256" key="1">
    <source>
        <dbReference type="ARBA" id="ARBA00004141"/>
    </source>
</evidence>
<proteinExistence type="inferred from homology"/>
<keyword evidence="10" id="KW-1185">Reference proteome</keyword>
<dbReference type="AlphaFoldDB" id="A0A8T4GGB5"/>
<evidence type="ECO:0000256" key="6">
    <source>
        <dbReference type="ARBA" id="ARBA00023136"/>
    </source>
</evidence>
<dbReference type="GO" id="GO:0015112">
    <property type="term" value="F:nitrate transmembrane transporter activity"/>
    <property type="evidence" value="ECO:0007669"/>
    <property type="project" value="InterPro"/>
</dbReference>
<feature type="domain" description="Major facilitator superfamily (MFS) profile" evidence="8">
    <location>
        <begin position="12"/>
        <end position="438"/>
    </location>
</feature>
<evidence type="ECO:0000256" key="2">
    <source>
        <dbReference type="ARBA" id="ARBA00008432"/>
    </source>
</evidence>
<reference evidence="9" key="1">
    <citation type="submission" date="2021-03" db="EMBL/GenBank/DDBJ databases">
        <title>Genomic Encyclopedia of Type Strains, Phase IV (KMG-IV): sequencing the most valuable type-strain genomes for metagenomic binning, comparative biology and taxonomic classification.</title>
        <authorList>
            <person name="Goeker M."/>
        </authorList>
    </citation>
    <scope>NUCLEOTIDE SEQUENCE</scope>
    <source>
        <strain evidence="9">DSM 23564</strain>
    </source>
</reference>
<dbReference type="InterPro" id="IPR036259">
    <property type="entry name" value="MFS_trans_sf"/>
</dbReference>
<evidence type="ECO:0000313" key="10">
    <source>
        <dbReference type="Proteomes" id="UP000823588"/>
    </source>
</evidence>
<feature type="transmembrane region" description="Helical" evidence="7">
    <location>
        <begin position="74"/>
        <end position="96"/>
    </location>
</feature>
<evidence type="ECO:0000313" key="9">
    <source>
        <dbReference type="EMBL" id="MBP1922757.1"/>
    </source>
</evidence>
<feature type="transmembrane region" description="Helical" evidence="7">
    <location>
        <begin position="324"/>
        <end position="342"/>
    </location>
</feature>
<dbReference type="SUPFAM" id="SSF103473">
    <property type="entry name" value="MFS general substrate transporter"/>
    <property type="match status" value="1"/>
</dbReference>
<sequence>MKFTDLLYGKYRNLILATAMFNLGFVIWFSFAPFTGGIADEFGLSVPQLGIVASAAIVAVPLGRIVIGPLTDKFGADVTGSATLIVVGTFAILSAFATTYEVFTASRIIASLAGITFVIGIQHVAEWFEEENLGTAEGIFAGIGNAGAGLGAYFTLPRIFGEGYVDPIFGPGFLATSSNWRAAFFYTGVLAVLLGIAYYVLCGAAKSEAKREATKAGISWEQWKFIATRYGAVVLAVAYIMTFGLELAMNGWLGTYYREAFGQGDIVIAATFAATFSIAAGLLRPIGGYVSDVVARKERNLLPSFEGRYLGRLPSFEGEYRNQWTFATLVFVMLSMFGMTAAGLTGNIYVAVVAGFFVGMGCAFSEGAIFAQVPAMFPDNSGSVAGIVGGVGTVGGVVYPLAFSAAFLPNLHVGYAIVGASMIPIIALTAWVFQPKISEVANTHGFFSEKTAVEGTAAADD</sequence>
<feature type="transmembrane region" description="Helical" evidence="7">
    <location>
        <begin position="12"/>
        <end position="34"/>
    </location>
</feature>
<dbReference type="PROSITE" id="PS50850">
    <property type="entry name" value="MFS"/>
    <property type="match status" value="1"/>
</dbReference>
<dbReference type="RefSeq" id="WP_321168669.1">
    <property type="nucleotide sequence ID" value="NZ_JAGGKQ010000011.1"/>
</dbReference>
<dbReference type="InterPro" id="IPR044772">
    <property type="entry name" value="NO3_transporter"/>
</dbReference>
<feature type="transmembrane region" description="Helical" evidence="7">
    <location>
        <begin position="230"/>
        <end position="254"/>
    </location>
</feature>
<name>A0A8T4GGB5_9EURY</name>
<feature type="transmembrane region" description="Helical" evidence="7">
    <location>
        <begin position="140"/>
        <end position="160"/>
    </location>
</feature>
<protein>
    <submittedName>
        <fullName evidence="9">NNP family nitrate/nitrite transporter-like MFS transporter</fullName>
    </submittedName>
</protein>
<gene>
    <name evidence="9" type="ORF">J2751_001771</name>
</gene>
<feature type="transmembrane region" description="Helical" evidence="7">
    <location>
        <begin position="108"/>
        <end position="128"/>
    </location>
</feature>
<feature type="transmembrane region" description="Helical" evidence="7">
    <location>
        <begin position="413"/>
        <end position="433"/>
    </location>
</feature>